<sequence length="1260" mass="140764">MLIKRTHLFLEIILGVFIAYLVLMRLAIIGLQSYPQQSVQFLSYISGWQVNVASVALTQTWLGAEFSLSGLQVQNTDFDFQAEQFSGDINLFSPLIPVLSFGEKLQLQQVSLRFLQSTPSAFASQEVSGLSQLNSVYRQAVNYLRSQNFTQRTWQKIAIKQMVINDFLGPQTAVQIDNLDLIKASQINLIAELGVRYHDVLDFERFNLKLNLSTNSWGGLDFGSVNLISYQPLQMQRLVKLLPPKWAAIMPSGEVLVDWQTQFQDAQLAQSVAKLNAQALSWPQDDQVLPQSVGMELNWNPRLDMNLNDVMAHFELSKVQLDNQFVETLSPVQLQLYPQQELGLSAERFNIAPFKEMLRVFVESDYLADLFNQAVKLDVTDFAMRLNWQTLEIPSLRTRFGRLAIPLTDYPGVATQNLALVKQGDLFLIEAEEPVWVLEPKVYPRPMRVTLPPRVVLNYAGQNLSVDPFTLSIDRFNLSLESFDLHEQVLSVQAKVAAPDAQVVLDYLPYSLLGDGVVAWLQDSQLSAQQPRFMFSLNALPLQAGAQNDEVASDAWLDALKISGQLREATFSFDAEWPRVAPSEMTFDFTKRVLRFNSDALRLEGVKEPLKANAVISDLSQANIALEIQGKIQTSVPQAIAYLAKTPLPQEVGLAAYTEDSQAYSGKAALEITKLWIPLFGFNDQKARVNGAVTLQDAAVRLPNLPEATGVQGKLMFTEQSLTASDVKLKMFTQPARLDIATHLKKHRLDLTLQGKESLYSQAYSTLPVPFRVTFSVPMDKQTDEIAFYGQMHVEQAVSTLPYPFSAPQLTVPLTFSGRIGEEEISVDLVQTDLAEANLKYSLQENRFTRLQSYLGQQANGELRWGGADSFVRGEFDRIEMADWIQWWESLPDSTENQLMSAIRWQDSRIVIGRLNYRNQMIDKVALTLNSLDAGTKLGVTSDQLVATALIPQEGVIDLNFERIRLKSAQSKDAPERVLCAIKNQRVDYPQINVLARNVQFDDYPFDEVRFSLQPNASGYATEDVYAEFSEGVGKITAKYRYDQNRNLSAAEIDVDSKKLEKLMKYLGISKGVTSKRAKVHSEIAWFGGFECFAPDSLFGRLNFKLDEGVVESVEPGLARLLGLLSVDSLARRLQLKLDDVTNDGLAYDEINGNAILNNNKMQLTHLKLQAPAVKVAMQGGIDIADETFDLKADVTPAIGSSLPTIAALAGVANPIAALAIYTVLKVLPDINENLVSYQYQIKGPWKEPIIELIPAPAGE</sequence>
<dbReference type="PANTHER" id="PTHR38690">
    <property type="entry name" value="PROTEASE-RELATED"/>
    <property type="match status" value="1"/>
</dbReference>
<dbReference type="AlphaFoldDB" id="A0A6F8PWS9"/>
<evidence type="ECO:0000313" key="4">
    <source>
        <dbReference type="Proteomes" id="UP000501726"/>
    </source>
</evidence>
<feature type="domain" description="YhdP central" evidence="2">
    <location>
        <begin position="12"/>
        <end position="1251"/>
    </location>
</feature>
<keyword evidence="1" id="KW-1133">Transmembrane helix</keyword>
<accession>A0A6F8PWS9</accession>
<evidence type="ECO:0000256" key="1">
    <source>
        <dbReference type="SAM" id="Phobius"/>
    </source>
</evidence>
<keyword evidence="1" id="KW-0812">Transmembrane</keyword>
<dbReference type="KEGG" id="tse:THMIRHAS_19850"/>
<proteinExistence type="predicted"/>
<reference evidence="4" key="1">
    <citation type="submission" date="2019-11" db="EMBL/GenBank/DDBJ databases">
        <title>Isolation and characterization of two novel species in the genus Thiomicrorhabdus.</title>
        <authorList>
            <person name="Mochizuki J."/>
            <person name="Kojima H."/>
            <person name="Fukui M."/>
        </authorList>
    </citation>
    <scope>NUCLEOTIDE SEQUENCE [LARGE SCALE GENOMIC DNA]</scope>
    <source>
        <strain evidence="4">aks77</strain>
    </source>
</reference>
<dbReference type="RefSeq" id="WP_173273432.1">
    <property type="nucleotide sequence ID" value="NZ_AP021889.1"/>
</dbReference>
<dbReference type="Proteomes" id="UP000501726">
    <property type="component" value="Chromosome"/>
</dbReference>
<dbReference type="EMBL" id="AP021889">
    <property type="protein sequence ID" value="BBP46612.1"/>
    <property type="molecule type" value="Genomic_DNA"/>
</dbReference>
<gene>
    <name evidence="3" type="ORF">THMIRHAS_19850</name>
</gene>
<keyword evidence="1" id="KW-0472">Membrane</keyword>
<evidence type="ECO:0000259" key="2">
    <source>
        <dbReference type="Pfam" id="PF13116"/>
    </source>
</evidence>
<name>A0A6F8PWS9_9GAMM</name>
<dbReference type="InterPro" id="IPR011836">
    <property type="entry name" value="YhdP"/>
</dbReference>
<organism evidence="3 4">
    <name type="scientific">Thiosulfatimonas sediminis</name>
    <dbReference type="NCBI Taxonomy" id="2675054"/>
    <lineage>
        <taxon>Bacteria</taxon>
        <taxon>Pseudomonadati</taxon>
        <taxon>Pseudomonadota</taxon>
        <taxon>Gammaproteobacteria</taxon>
        <taxon>Thiotrichales</taxon>
        <taxon>Piscirickettsiaceae</taxon>
        <taxon>Thiosulfatimonas</taxon>
    </lineage>
</organism>
<protein>
    <recommendedName>
        <fullName evidence="2">YhdP central domain-containing protein</fullName>
    </recommendedName>
</protein>
<dbReference type="PANTHER" id="PTHR38690:SF1">
    <property type="entry name" value="PROTEASE"/>
    <property type="match status" value="1"/>
</dbReference>
<dbReference type="Pfam" id="PF13116">
    <property type="entry name" value="YhdP"/>
    <property type="match status" value="1"/>
</dbReference>
<keyword evidence="4" id="KW-1185">Reference proteome</keyword>
<dbReference type="InterPro" id="IPR025263">
    <property type="entry name" value="YhdP_central"/>
</dbReference>
<evidence type="ECO:0000313" key="3">
    <source>
        <dbReference type="EMBL" id="BBP46612.1"/>
    </source>
</evidence>
<feature type="transmembrane region" description="Helical" evidence="1">
    <location>
        <begin position="12"/>
        <end position="34"/>
    </location>
</feature>